<name>A0A2P1P9N9_9RICK</name>
<accession>A0A2P1P9N9</accession>
<gene>
    <name evidence="2" type="ORF">phytr_10640</name>
</gene>
<evidence type="ECO:0000313" key="3">
    <source>
        <dbReference type="Proteomes" id="UP000241762"/>
    </source>
</evidence>
<dbReference type="AlphaFoldDB" id="A0A2P1P9N9"/>
<keyword evidence="3" id="KW-1185">Reference proteome</keyword>
<sequence>MPRMNILDKNSLLAFQTPPELSPLERKVCFNFPNQVLEFAKELRTPSNQIGFLLSWGYFKFSKRFYDPQYFNDLDIRYVANYLGYNETAFRPKSYVKRTQQEHQLKIIKLFGFQRFDNSYQKKLDLGNNESSGQIRNGVGIFEGLGAFS</sequence>
<dbReference type="InterPro" id="IPR025296">
    <property type="entry name" value="DUF4158"/>
</dbReference>
<protein>
    <recommendedName>
        <fullName evidence="1">DUF4158 domain-containing protein</fullName>
    </recommendedName>
</protein>
<evidence type="ECO:0000259" key="1">
    <source>
        <dbReference type="Pfam" id="PF13700"/>
    </source>
</evidence>
<feature type="domain" description="DUF4158" evidence="1">
    <location>
        <begin position="6"/>
        <end position="125"/>
    </location>
</feature>
<reference evidence="2 3" key="1">
    <citation type="submission" date="2018-03" db="EMBL/GenBank/DDBJ databases">
        <title>A gene transfer event suggests a long-term partnership between eustigmatophyte algae and a novel lineage of endosymbiotic bacteria.</title>
        <authorList>
            <person name="Yurchenko T."/>
            <person name="Sevcikova T."/>
            <person name="Pribyl P."/>
            <person name="El Karkouri K."/>
            <person name="Klimes V."/>
            <person name="Amaral R."/>
            <person name="Zbrankova V."/>
            <person name="Kim E."/>
            <person name="Raoult D."/>
            <person name="Santos L.M.A."/>
            <person name="Elias M."/>
        </authorList>
    </citation>
    <scope>NUCLEOTIDE SEQUENCE [LARGE SCALE GENOMIC DNA]</scope>
    <source>
        <strain evidence="2">CCALA 838</strain>
    </source>
</reference>
<proteinExistence type="predicted"/>
<dbReference type="KEGG" id="ptc:phytr_10640"/>
<organism evidence="2 3">
    <name type="scientific">Candidatus Phycorickettsia trachydisci</name>
    <dbReference type="NCBI Taxonomy" id="2115978"/>
    <lineage>
        <taxon>Bacteria</taxon>
        <taxon>Pseudomonadati</taxon>
        <taxon>Pseudomonadota</taxon>
        <taxon>Alphaproteobacteria</taxon>
        <taxon>Rickettsiales</taxon>
        <taxon>Rickettsiaceae</taxon>
        <taxon>Candidatus Phycorickettsia</taxon>
    </lineage>
</organism>
<dbReference type="EMBL" id="CP027845">
    <property type="protein sequence ID" value="AVP87992.1"/>
    <property type="molecule type" value="Genomic_DNA"/>
</dbReference>
<dbReference type="Proteomes" id="UP000241762">
    <property type="component" value="Chromosome"/>
</dbReference>
<dbReference type="Pfam" id="PF13700">
    <property type="entry name" value="DUF4158"/>
    <property type="match status" value="1"/>
</dbReference>
<evidence type="ECO:0000313" key="2">
    <source>
        <dbReference type="EMBL" id="AVP87992.1"/>
    </source>
</evidence>